<dbReference type="GO" id="GO:0016020">
    <property type="term" value="C:membrane"/>
    <property type="evidence" value="ECO:0007669"/>
    <property type="project" value="UniProtKB-SubCell"/>
</dbReference>
<keyword evidence="9" id="KW-1185">Reference proteome</keyword>
<feature type="transmembrane region" description="Helical" evidence="6">
    <location>
        <begin position="309"/>
        <end position="328"/>
    </location>
</feature>
<keyword evidence="2 6" id="KW-0812">Transmembrane</keyword>
<dbReference type="EMBL" id="KN822008">
    <property type="protein sequence ID" value="KIM68683.1"/>
    <property type="molecule type" value="Genomic_DNA"/>
</dbReference>
<evidence type="ECO:0000256" key="5">
    <source>
        <dbReference type="SAM" id="MobiDB-lite"/>
    </source>
</evidence>
<dbReference type="InterPro" id="IPR000626">
    <property type="entry name" value="Ubiquitin-like_dom"/>
</dbReference>
<evidence type="ECO:0000256" key="6">
    <source>
        <dbReference type="SAM" id="Phobius"/>
    </source>
</evidence>
<dbReference type="PANTHER" id="PTHR12943:SF27">
    <property type="entry name" value="HOMOCYSTEINE-INDUCED ENDOPLASMIC RETICULUM PROTEIN, ISOFORM A"/>
    <property type="match status" value="1"/>
</dbReference>
<dbReference type="STRING" id="1036808.A0A0C3A4T1"/>
<comment type="subcellular location">
    <subcellularLocation>
        <location evidence="1">Membrane</location>
    </subcellularLocation>
</comment>
<dbReference type="PANTHER" id="PTHR12943">
    <property type="entry name" value="HOMOCYSTEINE-RESPONSIVE ENDOPLASMIC RETICULUM-RESIDENT UNIQUITIN-LIKE DOMAIN HERPUD PROTEIN FAMILY MEMBER"/>
    <property type="match status" value="1"/>
</dbReference>
<feature type="domain" description="Ubiquitin-like" evidence="7">
    <location>
        <begin position="4"/>
        <end position="65"/>
    </location>
</feature>
<gene>
    <name evidence="8" type="ORF">SCLCIDRAFT_1208881</name>
</gene>
<dbReference type="InterPro" id="IPR039751">
    <property type="entry name" value="HERPUD1/2"/>
</dbReference>
<keyword evidence="4 6" id="KW-0472">Membrane</keyword>
<organism evidence="8 9">
    <name type="scientific">Scleroderma citrinum Foug A</name>
    <dbReference type="NCBI Taxonomy" id="1036808"/>
    <lineage>
        <taxon>Eukaryota</taxon>
        <taxon>Fungi</taxon>
        <taxon>Dikarya</taxon>
        <taxon>Basidiomycota</taxon>
        <taxon>Agaricomycotina</taxon>
        <taxon>Agaricomycetes</taxon>
        <taxon>Agaricomycetidae</taxon>
        <taxon>Boletales</taxon>
        <taxon>Sclerodermatineae</taxon>
        <taxon>Sclerodermataceae</taxon>
        <taxon>Scleroderma</taxon>
    </lineage>
</organism>
<feature type="compositionally biased region" description="Low complexity" evidence="5">
    <location>
        <begin position="366"/>
        <end position="377"/>
    </location>
</feature>
<feature type="region of interest" description="Disordered" evidence="5">
    <location>
        <begin position="366"/>
        <end position="420"/>
    </location>
</feature>
<evidence type="ECO:0000256" key="2">
    <source>
        <dbReference type="ARBA" id="ARBA00022692"/>
    </source>
</evidence>
<protein>
    <recommendedName>
        <fullName evidence="7">Ubiquitin-like domain-containing protein</fullName>
    </recommendedName>
</protein>
<sequence>MSLVAVRIELPAYSHSFTVVVPETSTVRDVKQAIFATCVGHPQSEGQRIIWRGRYLFDEEKVTDLWSSLDEQRILHLSVQPSAWTSAPPGSHEASPPSPRISSTHVLGSQSRTIPPQSSTDPVPDETLAFIRLKHWQALYILSKSTLCPPEDIPDVPTKRSLAKLALERRGYVWPTTLDSDYPPCFPTSQGHVDYDIVTISGQSYLALREPTGIPSAIQLHALKVLTYTFSILSLPPIPSPPPTVTVPETPSIPPEVNELLQHLGLPPLRAIPNVNVDATPQLGPVPDGPAVAEQQGANLLREIPIRALLAPLLMVVLRTVLLLYFFAPTRKPILGLCIAAWIIYEMWTHVRIVILRPLNQGNGDVAGADNGDRAAPAPAPPTQPNAQGDGQVPPEPRAPNTDTIHPPAQGPPVPGQSNGLIDTLALMNVHNENKLLWPTQPTRVADPLSFTQKATIFLSLIIATLHPELYNRRRTALRQREGRLRTEMNAMERTPEAMESGEPNEEELRKQRYREQLQIQHARRPLWVKEYVLRVRGGDWIDE</sequence>
<proteinExistence type="predicted"/>
<evidence type="ECO:0000256" key="4">
    <source>
        <dbReference type="ARBA" id="ARBA00023136"/>
    </source>
</evidence>
<evidence type="ECO:0000256" key="1">
    <source>
        <dbReference type="ARBA" id="ARBA00004370"/>
    </source>
</evidence>
<evidence type="ECO:0000256" key="3">
    <source>
        <dbReference type="ARBA" id="ARBA00022989"/>
    </source>
</evidence>
<dbReference type="SUPFAM" id="SSF54236">
    <property type="entry name" value="Ubiquitin-like"/>
    <property type="match status" value="1"/>
</dbReference>
<feature type="transmembrane region" description="Helical" evidence="6">
    <location>
        <begin position="334"/>
        <end position="355"/>
    </location>
</feature>
<feature type="region of interest" description="Disordered" evidence="5">
    <location>
        <begin position="85"/>
        <end position="123"/>
    </location>
</feature>
<evidence type="ECO:0000313" key="8">
    <source>
        <dbReference type="EMBL" id="KIM68683.1"/>
    </source>
</evidence>
<evidence type="ECO:0000259" key="7">
    <source>
        <dbReference type="PROSITE" id="PS50053"/>
    </source>
</evidence>
<evidence type="ECO:0000313" key="9">
    <source>
        <dbReference type="Proteomes" id="UP000053989"/>
    </source>
</evidence>
<dbReference type="GO" id="GO:0030968">
    <property type="term" value="P:endoplasmic reticulum unfolded protein response"/>
    <property type="evidence" value="ECO:0007669"/>
    <property type="project" value="TreeGrafter"/>
</dbReference>
<dbReference type="AlphaFoldDB" id="A0A0C3A4T1"/>
<reference evidence="8 9" key="1">
    <citation type="submission" date="2014-04" db="EMBL/GenBank/DDBJ databases">
        <authorList>
            <consortium name="DOE Joint Genome Institute"/>
            <person name="Kuo A."/>
            <person name="Kohler A."/>
            <person name="Nagy L.G."/>
            <person name="Floudas D."/>
            <person name="Copeland A."/>
            <person name="Barry K.W."/>
            <person name="Cichocki N."/>
            <person name="Veneault-Fourrey C."/>
            <person name="LaButti K."/>
            <person name="Lindquist E.A."/>
            <person name="Lipzen A."/>
            <person name="Lundell T."/>
            <person name="Morin E."/>
            <person name="Murat C."/>
            <person name="Sun H."/>
            <person name="Tunlid A."/>
            <person name="Henrissat B."/>
            <person name="Grigoriev I.V."/>
            <person name="Hibbett D.S."/>
            <person name="Martin F."/>
            <person name="Nordberg H.P."/>
            <person name="Cantor M.N."/>
            <person name="Hua S.X."/>
        </authorList>
    </citation>
    <scope>NUCLEOTIDE SEQUENCE [LARGE SCALE GENOMIC DNA]</scope>
    <source>
        <strain evidence="8 9">Foug A</strain>
    </source>
</reference>
<keyword evidence="3 6" id="KW-1133">Transmembrane helix</keyword>
<dbReference type="PROSITE" id="PS50053">
    <property type="entry name" value="UBIQUITIN_2"/>
    <property type="match status" value="1"/>
</dbReference>
<reference evidence="9" key="2">
    <citation type="submission" date="2015-01" db="EMBL/GenBank/DDBJ databases">
        <title>Evolutionary Origins and Diversification of the Mycorrhizal Mutualists.</title>
        <authorList>
            <consortium name="DOE Joint Genome Institute"/>
            <consortium name="Mycorrhizal Genomics Consortium"/>
            <person name="Kohler A."/>
            <person name="Kuo A."/>
            <person name="Nagy L.G."/>
            <person name="Floudas D."/>
            <person name="Copeland A."/>
            <person name="Barry K.W."/>
            <person name="Cichocki N."/>
            <person name="Veneault-Fourrey C."/>
            <person name="LaButti K."/>
            <person name="Lindquist E.A."/>
            <person name="Lipzen A."/>
            <person name="Lundell T."/>
            <person name="Morin E."/>
            <person name="Murat C."/>
            <person name="Riley R."/>
            <person name="Ohm R."/>
            <person name="Sun H."/>
            <person name="Tunlid A."/>
            <person name="Henrissat B."/>
            <person name="Grigoriev I.V."/>
            <person name="Hibbett D.S."/>
            <person name="Martin F."/>
        </authorList>
    </citation>
    <scope>NUCLEOTIDE SEQUENCE [LARGE SCALE GENOMIC DNA]</scope>
    <source>
        <strain evidence="9">Foug A</strain>
    </source>
</reference>
<accession>A0A0C3A4T1</accession>
<dbReference type="InterPro" id="IPR029071">
    <property type="entry name" value="Ubiquitin-like_domsf"/>
</dbReference>
<dbReference type="Proteomes" id="UP000053989">
    <property type="component" value="Unassembled WGS sequence"/>
</dbReference>
<dbReference type="InParanoid" id="A0A0C3A4T1"/>
<feature type="compositionally biased region" description="Polar residues" evidence="5">
    <location>
        <begin position="100"/>
        <end position="121"/>
    </location>
</feature>
<name>A0A0C3A4T1_9AGAM</name>
<dbReference type="OrthoDB" id="21589at2759"/>
<dbReference type="HOGENOM" id="CLU_021702_0_0_1"/>
<dbReference type="Gene3D" id="3.10.20.90">
    <property type="entry name" value="Phosphatidylinositol 3-kinase Catalytic Subunit, Chain A, domain 1"/>
    <property type="match status" value="1"/>
</dbReference>